<proteinExistence type="predicted"/>
<feature type="chain" id="PRO_5030835392" evidence="1">
    <location>
        <begin position="27"/>
        <end position="173"/>
    </location>
</feature>
<dbReference type="Proteomes" id="UP000550787">
    <property type="component" value="Unassembled WGS sequence"/>
</dbReference>
<protein>
    <submittedName>
        <fullName evidence="2">Uncharacterized protein</fullName>
    </submittedName>
</protein>
<name>A0A7W4I3F3_GLUDI</name>
<organism evidence="2 3">
    <name type="scientific">Gluconacetobacter diazotrophicus</name>
    <name type="common">Acetobacter diazotrophicus</name>
    <dbReference type="NCBI Taxonomy" id="33996"/>
    <lineage>
        <taxon>Bacteria</taxon>
        <taxon>Pseudomonadati</taxon>
        <taxon>Pseudomonadota</taxon>
        <taxon>Alphaproteobacteria</taxon>
        <taxon>Acetobacterales</taxon>
        <taxon>Acetobacteraceae</taxon>
        <taxon>Gluconacetobacter</taxon>
    </lineage>
</organism>
<dbReference type="AlphaFoldDB" id="A0A7W4I3F3"/>
<reference evidence="2 3" key="1">
    <citation type="submission" date="2020-04" db="EMBL/GenBank/DDBJ databases">
        <title>Description of novel Gluconacetobacter.</title>
        <authorList>
            <person name="Sombolestani A."/>
        </authorList>
    </citation>
    <scope>NUCLEOTIDE SEQUENCE [LARGE SCALE GENOMIC DNA]</scope>
    <source>
        <strain evidence="2 3">LMG 7603</strain>
    </source>
</reference>
<dbReference type="RefSeq" id="WP_183115227.1">
    <property type="nucleotide sequence ID" value="NZ_JABEQG010000001.1"/>
</dbReference>
<evidence type="ECO:0000256" key="1">
    <source>
        <dbReference type="SAM" id="SignalP"/>
    </source>
</evidence>
<keyword evidence="1" id="KW-0732">Signal</keyword>
<feature type="signal peptide" evidence="1">
    <location>
        <begin position="1"/>
        <end position="26"/>
    </location>
</feature>
<dbReference type="EMBL" id="JABEQG010000001">
    <property type="protein sequence ID" value="MBB2154802.1"/>
    <property type="molecule type" value="Genomic_DNA"/>
</dbReference>
<sequence length="173" mass="17702">MNKLLIGASILGGVLFSLIAPASAGAINVAQTRYGVFDGSSDALMLNGHPTQPRVTGNSTLFVRKIGESGEADLLFVTSVGGRACPSLYSIVKVTVTGIEPTAFFGNCDERAKVAMNENTVTVALPAYVGPLSMGPGIKSPAATFVYSIDSETLTKNGSPINTACKSGVCAGI</sequence>
<gene>
    <name evidence="2" type="ORF">HLH33_00510</name>
</gene>
<evidence type="ECO:0000313" key="2">
    <source>
        <dbReference type="EMBL" id="MBB2154802.1"/>
    </source>
</evidence>
<accession>A0A7W4I3F3</accession>
<evidence type="ECO:0000313" key="3">
    <source>
        <dbReference type="Proteomes" id="UP000550787"/>
    </source>
</evidence>
<comment type="caution">
    <text evidence="2">The sequence shown here is derived from an EMBL/GenBank/DDBJ whole genome shotgun (WGS) entry which is preliminary data.</text>
</comment>